<proteinExistence type="predicted"/>
<dbReference type="GO" id="GO:0051539">
    <property type="term" value="F:4 iron, 4 sulfur cluster binding"/>
    <property type="evidence" value="ECO:0007669"/>
    <property type="project" value="UniProtKB-KW"/>
</dbReference>
<dbReference type="GO" id="GO:0016491">
    <property type="term" value="F:oxidoreductase activity"/>
    <property type="evidence" value="ECO:0007669"/>
    <property type="project" value="UniProtKB-KW"/>
</dbReference>
<dbReference type="SUPFAM" id="SSF51905">
    <property type="entry name" value="FAD/NAD(P)-binding domain"/>
    <property type="match status" value="1"/>
</dbReference>
<sequence>MSDQDVRFSDVLVVGGTAAGCAAAIAAAREGASVTVLEPTASIGGVTANGVHCFDTGSLQALSGIAEEFIRRVVSYYQNAGIDLSMIDSKSDIFWEFHVAEKIWREMIAEHSAITFINGAVPVGVKLENRRILGVNWERAIDAVGNLPSFPAEEPVCEYATTVIDATYEGDVASWSGARFDLGREGRSREEPHAGIIHTTTHERDIHPSGFLPSTILPGSTGEGDNALMAFTCRLSLRYRAENYRQHLLQRPADYDPDRYSWSPPPFVALGKPQFGTALIPTVAGKMLTNQRYRGDDLLDGNRAYILADPRARMPLRKRFFDHALGFLHFIQNEGGMPQLGLADDEYPGNGHVPHNIYVREGRRFRGYARMTESDVNPYITGQGPRPPLKQDSIAIGDWAIESRRCSDHCAPETGTYDGSMFIRALRSPYQVPMGCLVPEDVDNLLVTTTISASHVAFCALRVEALWTETGTAAGIAAALAARYGCRVIDTSVYEIQKLMLQMKCKLTYFSDVEAEHPSFEAIQSMALKGFVPCDGKYRFFPERNATWFDLLEGAVLAFDVPISVTGLHFEHIEPGDPAFRYAESLYDAASRAGIELFPNMRHPVIDAPADHLRPEARVRWISIDIDGLISRGEAAQFLARLRQAMGLIASPKLNEGASCFPITRAELCVLLIDSCSE</sequence>
<dbReference type="AlphaFoldDB" id="A0A841J0T8"/>
<dbReference type="RefSeq" id="WP_184076324.1">
    <property type="nucleotide sequence ID" value="NZ_JACIJP010000001.1"/>
</dbReference>
<keyword evidence="1" id="KW-0004">4Fe-4S</keyword>
<evidence type="ECO:0000313" key="7">
    <source>
        <dbReference type="Proteomes" id="UP000552700"/>
    </source>
</evidence>
<evidence type="ECO:0000256" key="5">
    <source>
        <dbReference type="ARBA" id="ARBA00023014"/>
    </source>
</evidence>
<reference evidence="6 7" key="1">
    <citation type="submission" date="2020-08" db="EMBL/GenBank/DDBJ databases">
        <title>Genomic Encyclopedia of Type Strains, Phase IV (KMG-IV): sequencing the most valuable type-strain genomes for metagenomic binning, comparative biology and taxonomic classification.</title>
        <authorList>
            <person name="Goeker M."/>
        </authorList>
    </citation>
    <scope>NUCLEOTIDE SEQUENCE [LARGE SCALE GENOMIC DNA]</scope>
    <source>
        <strain evidence="6 7">DSM 102255</strain>
    </source>
</reference>
<dbReference type="PANTHER" id="PTHR43498:SF1">
    <property type="entry name" value="COB--COM HETERODISULFIDE REDUCTASE IRON-SULFUR SUBUNIT A"/>
    <property type="match status" value="1"/>
</dbReference>
<dbReference type="PANTHER" id="PTHR43498">
    <property type="entry name" value="FERREDOXIN:COB-COM HETERODISULFIDE REDUCTASE SUBUNIT A"/>
    <property type="match status" value="1"/>
</dbReference>
<dbReference type="Proteomes" id="UP000552700">
    <property type="component" value="Unassembled WGS sequence"/>
</dbReference>
<organism evidence="6 7">
    <name type="scientific">Sphingobium subterraneum</name>
    <dbReference type="NCBI Taxonomy" id="627688"/>
    <lineage>
        <taxon>Bacteria</taxon>
        <taxon>Pseudomonadati</taxon>
        <taxon>Pseudomonadota</taxon>
        <taxon>Alphaproteobacteria</taxon>
        <taxon>Sphingomonadales</taxon>
        <taxon>Sphingomonadaceae</taxon>
        <taxon>Sphingobium</taxon>
    </lineage>
</organism>
<dbReference type="GO" id="GO:0046872">
    <property type="term" value="F:metal ion binding"/>
    <property type="evidence" value="ECO:0007669"/>
    <property type="project" value="UniProtKB-KW"/>
</dbReference>
<evidence type="ECO:0008006" key="8">
    <source>
        <dbReference type="Google" id="ProtNLM"/>
    </source>
</evidence>
<dbReference type="Pfam" id="PF12831">
    <property type="entry name" value="FAD_oxidored"/>
    <property type="match status" value="1"/>
</dbReference>
<evidence type="ECO:0000256" key="4">
    <source>
        <dbReference type="ARBA" id="ARBA00023004"/>
    </source>
</evidence>
<dbReference type="EMBL" id="JACIJP010000001">
    <property type="protein sequence ID" value="MBB6122295.1"/>
    <property type="molecule type" value="Genomic_DNA"/>
</dbReference>
<keyword evidence="4" id="KW-0408">Iron</keyword>
<evidence type="ECO:0000313" key="6">
    <source>
        <dbReference type="EMBL" id="MBB6122295.1"/>
    </source>
</evidence>
<dbReference type="PROSITE" id="PS51257">
    <property type="entry name" value="PROKAR_LIPOPROTEIN"/>
    <property type="match status" value="1"/>
</dbReference>
<evidence type="ECO:0000256" key="1">
    <source>
        <dbReference type="ARBA" id="ARBA00022485"/>
    </source>
</evidence>
<evidence type="ECO:0000256" key="2">
    <source>
        <dbReference type="ARBA" id="ARBA00022723"/>
    </source>
</evidence>
<keyword evidence="3" id="KW-0560">Oxidoreductase</keyword>
<dbReference type="InterPro" id="IPR036188">
    <property type="entry name" value="FAD/NAD-bd_sf"/>
</dbReference>
<name>A0A841J0T8_9SPHN</name>
<evidence type="ECO:0000256" key="3">
    <source>
        <dbReference type="ARBA" id="ARBA00023002"/>
    </source>
</evidence>
<comment type="caution">
    <text evidence="6">The sequence shown here is derived from an EMBL/GenBank/DDBJ whole genome shotgun (WGS) entry which is preliminary data.</text>
</comment>
<gene>
    <name evidence="6" type="ORF">FHS92_000002</name>
</gene>
<keyword evidence="5" id="KW-0411">Iron-sulfur</keyword>
<dbReference type="InterPro" id="IPR039650">
    <property type="entry name" value="HdrA-like"/>
</dbReference>
<accession>A0A841J0T8</accession>
<protein>
    <recommendedName>
        <fullName evidence="8">FAD dependent oxidoreductase</fullName>
    </recommendedName>
</protein>
<dbReference type="Gene3D" id="3.50.50.60">
    <property type="entry name" value="FAD/NAD(P)-binding domain"/>
    <property type="match status" value="1"/>
</dbReference>
<keyword evidence="2" id="KW-0479">Metal-binding</keyword>
<keyword evidence="7" id="KW-1185">Reference proteome</keyword>